<protein>
    <recommendedName>
        <fullName evidence="6">Glycosyltransferase subfamily 4-like N-terminal domain-containing protein</fullName>
    </recommendedName>
</protein>
<keyword evidence="1" id="KW-0472">Membrane</keyword>
<dbReference type="AlphaFoldDB" id="A0A1F7Y4R0"/>
<evidence type="ECO:0000256" key="1">
    <source>
        <dbReference type="SAM" id="Phobius"/>
    </source>
</evidence>
<sequence>MKVFQLTTHFSPNIGGVETHLDDLVSALNKRKHKVFVLTYRPLVTKTSWKSYEKKRNFEIVRLPWLPGFFYKFVSNPIAEFLYLVPGLFLTTPLILFIFRPDIIHSHGLLAGFVAVFWGKLFGKRVITTTHSIYHFPKEGFYKQFAKFIFEKSDVALTLSRQSKKEILTLGVNRNKVKVFTYWVDLKKFKPIKNTKVKLGWKDKFVVLFVGRLVEEKGILVLLEAAKTWNKNIEFAIIGSGPLESVISKQKTIIKNIKFLGKVDNKKLPAYYSAADLVIVPSIHEEGFGRVILESLACGTPVIAANRGAIPEAMDESVGRLIRITPQNIKKQVEYFYKNPDKLQKLSRSSREFAENRYSEKNVDTIVGAYDRW</sequence>
<dbReference type="GO" id="GO:0016757">
    <property type="term" value="F:glycosyltransferase activity"/>
    <property type="evidence" value="ECO:0007669"/>
    <property type="project" value="InterPro"/>
</dbReference>
<dbReference type="Pfam" id="PF13439">
    <property type="entry name" value="Glyco_transf_4"/>
    <property type="match status" value="1"/>
</dbReference>
<evidence type="ECO:0008006" key="6">
    <source>
        <dbReference type="Google" id="ProtNLM"/>
    </source>
</evidence>
<feature type="transmembrane region" description="Helical" evidence="1">
    <location>
        <begin position="81"/>
        <end position="99"/>
    </location>
</feature>
<accession>A0A1F7Y4R0</accession>
<dbReference type="CDD" id="cd03801">
    <property type="entry name" value="GT4_PimA-like"/>
    <property type="match status" value="1"/>
</dbReference>
<dbReference type="Pfam" id="PF00534">
    <property type="entry name" value="Glycos_transf_1"/>
    <property type="match status" value="1"/>
</dbReference>
<reference evidence="4 5" key="1">
    <citation type="journal article" date="2016" name="Nat. Commun.">
        <title>Thousands of microbial genomes shed light on interconnected biogeochemical processes in an aquifer system.</title>
        <authorList>
            <person name="Anantharaman K."/>
            <person name="Brown C.T."/>
            <person name="Hug L.A."/>
            <person name="Sharon I."/>
            <person name="Castelle C.J."/>
            <person name="Probst A.J."/>
            <person name="Thomas B.C."/>
            <person name="Singh A."/>
            <person name="Wilkins M.J."/>
            <person name="Karaoz U."/>
            <person name="Brodie E.L."/>
            <person name="Williams K.H."/>
            <person name="Hubbard S.S."/>
            <person name="Banfield J.F."/>
        </authorList>
    </citation>
    <scope>NUCLEOTIDE SEQUENCE [LARGE SCALE GENOMIC DNA]</scope>
</reference>
<feature type="transmembrane region" description="Helical" evidence="1">
    <location>
        <begin position="105"/>
        <end position="123"/>
    </location>
</feature>
<comment type="caution">
    <text evidence="4">The sequence shown here is derived from an EMBL/GenBank/DDBJ whole genome shotgun (WGS) entry which is preliminary data.</text>
</comment>
<keyword evidence="1" id="KW-1133">Transmembrane helix</keyword>
<evidence type="ECO:0000259" key="2">
    <source>
        <dbReference type="Pfam" id="PF00534"/>
    </source>
</evidence>
<dbReference type="InterPro" id="IPR001296">
    <property type="entry name" value="Glyco_trans_1"/>
</dbReference>
<proteinExistence type="predicted"/>
<keyword evidence="1" id="KW-0812">Transmembrane</keyword>
<name>A0A1F7Y4R0_9BACT</name>
<dbReference type="SUPFAM" id="SSF53756">
    <property type="entry name" value="UDP-Glycosyltransferase/glycogen phosphorylase"/>
    <property type="match status" value="1"/>
</dbReference>
<organism evidence="4 5">
    <name type="scientific">Candidatus Woesebacteria bacterium RIFCSPHIGHO2_01_FULL_38_9</name>
    <dbReference type="NCBI Taxonomy" id="1802492"/>
    <lineage>
        <taxon>Bacteria</taxon>
        <taxon>Candidatus Woeseibacteriota</taxon>
    </lineage>
</organism>
<dbReference type="PANTHER" id="PTHR45947">
    <property type="entry name" value="SULFOQUINOVOSYL TRANSFERASE SQD2"/>
    <property type="match status" value="1"/>
</dbReference>
<evidence type="ECO:0000259" key="3">
    <source>
        <dbReference type="Pfam" id="PF13439"/>
    </source>
</evidence>
<dbReference type="EMBL" id="MGGE01000002">
    <property type="protein sequence ID" value="OGM21889.1"/>
    <property type="molecule type" value="Genomic_DNA"/>
</dbReference>
<dbReference type="InterPro" id="IPR028098">
    <property type="entry name" value="Glyco_trans_4-like_N"/>
</dbReference>
<evidence type="ECO:0000313" key="5">
    <source>
        <dbReference type="Proteomes" id="UP000178419"/>
    </source>
</evidence>
<dbReference type="PANTHER" id="PTHR45947:SF3">
    <property type="entry name" value="SULFOQUINOVOSYL TRANSFERASE SQD2"/>
    <property type="match status" value="1"/>
</dbReference>
<feature type="domain" description="Glycosyltransferase subfamily 4-like N-terminal" evidence="3">
    <location>
        <begin position="14"/>
        <end position="187"/>
    </location>
</feature>
<dbReference type="Gene3D" id="3.40.50.2000">
    <property type="entry name" value="Glycogen Phosphorylase B"/>
    <property type="match status" value="2"/>
</dbReference>
<gene>
    <name evidence="4" type="ORF">A2714_04170</name>
</gene>
<evidence type="ECO:0000313" key="4">
    <source>
        <dbReference type="EMBL" id="OGM21889.1"/>
    </source>
</evidence>
<dbReference type="Proteomes" id="UP000178419">
    <property type="component" value="Unassembled WGS sequence"/>
</dbReference>
<dbReference type="InterPro" id="IPR050194">
    <property type="entry name" value="Glycosyltransferase_grp1"/>
</dbReference>
<feature type="domain" description="Glycosyl transferase family 1" evidence="2">
    <location>
        <begin position="194"/>
        <end position="352"/>
    </location>
</feature>